<dbReference type="InterPro" id="IPR008254">
    <property type="entry name" value="Flavodoxin/NO_synth"/>
</dbReference>
<dbReference type="PANTHER" id="PTHR42809">
    <property type="entry name" value="FLAVODOXIN 2"/>
    <property type="match status" value="1"/>
</dbReference>
<evidence type="ECO:0000259" key="8">
    <source>
        <dbReference type="PROSITE" id="PS50902"/>
    </source>
</evidence>
<dbReference type="InterPro" id="IPR050619">
    <property type="entry name" value="Flavodoxin"/>
</dbReference>
<keyword evidence="4 7" id="KW-0285">Flavoprotein</keyword>
<dbReference type="GO" id="GO:0009055">
    <property type="term" value="F:electron transfer activity"/>
    <property type="evidence" value="ECO:0007669"/>
    <property type="project" value="UniProtKB-UniRule"/>
</dbReference>
<dbReference type="STRING" id="180163.SAMN02745174_01454"/>
<dbReference type="NCBIfam" id="TIGR01752">
    <property type="entry name" value="flav_long"/>
    <property type="match status" value="1"/>
</dbReference>
<organism evidence="9 10">
    <name type="scientific">Cetobacterium ceti</name>
    <dbReference type="NCBI Taxonomy" id="180163"/>
    <lineage>
        <taxon>Bacteria</taxon>
        <taxon>Fusobacteriati</taxon>
        <taxon>Fusobacteriota</taxon>
        <taxon>Fusobacteriia</taxon>
        <taxon>Fusobacteriales</taxon>
        <taxon>Fusobacteriaceae</taxon>
        <taxon>Cetobacterium</taxon>
    </lineage>
</organism>
<keyword evidence="3 7" id="KW-0813">Transport</keyword>
<dbReference type="SUPFAM" id="SSF52218">
    <property type="entry name" value="Flavoproteins"/>
    <property type="match status" value="1"/>
</dbReference>
<proteinExistence type="inferred from homology"/>
<keyword evidence="10" id="KW-1185">Reference proteome</keyword>
<evidence type="ECO:0000256" key="6">
    <source>
        <dbReference type="ARBA" id="ARBA00022982"/>
    </source>
</evidence>
<dbReference type="Proteomes" id="UP000191153">
    <property type="component" value="Unassembled WGS sequence"/>
</dbReference>
<comment type="function">
    <text evidence="7">Low-potential electron donor to a number of redox enzymes.</text>
</comment>
<name>A0A1T4N8A8_9FUSO</name>
<evidence type="ECO:0000256" key="5">
    <source>
        <dbReference type="ARBA" id="ARBA00022643"/>
    </source>
</evidence>
<evidence type="ECO:0000256" key="4">
    <source>
        <dbReference type="ARBA" id="ARBA00022630"/>
    </source>
</evidence>
<dbReference type="InterPro" id="IPR029039">
    <property type="entry name" value="Flavoprotein-like_sf"/>
</dbReference>
<evidence type="ECO:0000256" key="2">
    <source>
        <dbReference type="ARBA" id="ARBA00005267"/>
    </source>
</evidence>
<dbReference type="PANTHER" id="PTHR42809:SF1">
    <property type="entry name" value="FLAVODOXIN 1"/>
    <property type="match status" value="1"/>
</dbReference>
<dbReference type="GO" id="GO:0010181">
    <property type="term" value="F:FMN binding"/>
    <property type="evidence" value="ECO:0007669"/>
    <property type="project" value="UniProtKB-UniRule"/>
</dbReference>
<dbReference type="RefSeq" id="WP_078693944.1">
    <property type="nucleotide sequence ID" value="NZ_FUWX01000010.1"/>
</dbReference>
<evidence type="ECO:0000256" key="1">
    <source>
        <dbReference type="ARBA" id="ARBA00001917"/>
    </source>
</evidence>
<sequence length="167" mass="18643">MEKIGVFYGTTGGRTEAVVKKLQNFFPNNECEFFDVAKGISEIKNFNNIILATPSYGAGEVQDDWAGNLSDLESLDLSDKTFALIGVGDQYSFGAFYVGGLRELYNILENKEAHVVGFTENSGYEFDDSPAIKDNKFVGLVIDDSFTCDEVLKRMSAWVQEIKKEFK</sequence>
<evidence type="ECO:0000313" key="10">
    <source>
        <dbReference type="Proteomes" id="UP000191153"/>
    </source>
</evidence>
<protein>
    <recommendedName>
        <fullName evidence="7">Flavodoxin</fullName>
    </recommendedName>
</protein>
<dbReference type="PROSITE" id="PS50902">
    <property type="entry name" value="FLAVODOXIN_LIKE"/>
    <property type="match status" value="1"/>
</dbReference>
<comment type="cofactor">
    <cofactor evidence="1 7">
        <name>FMN</name>
        <dbReference type="ChEBI" id="CHEBI:58210"/>
    </cofactor>
</comment>
<dbReference type="PIRSF" id="PIRSF038996">
    <property type="entry name" value="FldA"/>
    <property type="match status" value="1"/>
</dbReference>
<dbReference type="InterPro" id="IPR010086">
    <property type="entry name" value="Flavodoxin_lc"/>
</dbReference>
<evidence type="ECO:0000256" key="3">
    <source>
        <dbReference type="ARBA" id="ARBA00022448"/>
    </source>
</evidence>
<comment type="similarity">
    <text evidence="2 7">Belongs to the flavodoxin family.</text>
</comment>
<keyword evidence="5 7" id="KW-0288">FMN</keyword>
<feature type="domain" description="Flavodoxin-like" evidence="8">
    <location>
        <begin position="4"/>
        <end position="163"/>
    </location>
</feature>
<dbReference type="AlphaFoldDB" id="A0A1T4N8A8"/>
<dbReference type="Gene3D" id="3.40.50.360">
    <property type="match status" value="1"/>
</dbReference>
<dbReference type="Pfam" id="PF00258">
    <property type="entry name" value="Flavodoxin_1"/>
    <property type="match status" value="1"/>
</dbReference>
<keyword evidence="6 7" id="KW-0249">Electron transport</keyword>
<dbReference type="OrthoDB" id="92844at2"/>
<dbReference type="EMBL" id="FUWX01000010">
    <property type="protein sequence ID" value="SJZ75336.1"/>
    <property type="molecule type" value="Genomic_DNA"/>
</dbReference>
<gene>
    <name evidence="9" type="ORF">SAMN02745174_01454</name>
</gene>
<evidence type="ECO:0000313" key="9">
    <source>
        <dbReference type="EMBL" id="SJZ75336.1"/>
    </source>
</evidence>
<dbReference type="NCBIfam" id="NF006739">
    <property type="entry name" value="PRK09267.1-5"/>
    <property type="match status" value="1"/>
</dbReference>
<accession>A0A1T4N8A8</accession>
<reference evidence="9 10" key="1">
    <citation type="submission" date="2017-02" db="EMBL/GenBank/DDBJ databases">
        <authorList>
            <person name="Peterson S.W."/>
        </authorList>
    </citation>
    <scope>NUCLEOTIDE SEQUENCE [LARGE SCALE GENOMIC DNA]</scope>
    <source>
        <strain evidence="9 10">ATCC 700028</strain>
    </source>
</reference>
<evidence type="ECO:0000256" key="7">
    <source>
        <dbReference type="PIRNR" id="PIRNR038996"/>
    </source>
</evidence>